<keyword evidence="3" id="KW-1185">Reference proteome</keyword>
<sequence length="249" mass="26666">MPAGWRLFAGKRLAKMIVFVKKALAKRQMAVSVLHARVQGCSSRPRANTAGNRRSFLEASRGKDFVEQGLVAINIGPRRLAPKALAAEKASKADQREVKVDGWPQRSRHSTGPAPSEEASELGGLGTPAATNLKCKDNKPAPLRARRSVAPWYWRWCRRAAPLASRGVVTTPARAREAFDTAAHAVEDHCGIASNLGKTRVLAAEGGPPPPGITELGEDVWCGDKPPAQRGVVVLGTPVGHPDFVQANL</sequence>
<name>A0A1Q9DLS8_SYMMI</name>
<feature type="compositionally biased region" description="Basic and acidic residues" evidence="1">
    <location>
        <begin position="89"/>
        <end position="100"/>
    </location>
</feature>
<evidence type="ECO:0000256" key="1">
    <source>
        <dbReference type="SAM" id="MobiDB-lite"/>
    </source>
</evidence>
<dbReference type="OrthoDB" id="10446138at2759"/>
<evidence type="ECO:0000313" key="2">
    <source>
        <dbReference type="EMBL" id="OLP96118.1"/>
    </source>
</evidence>
<proteinExistence type="predicted"/>
<feature type="region of interest" description="Disordered" evidence="1">
    <location>
        <begin position="86"/>
        <end position="138"/>
    </location>
</feature>
<protein>
    <submittedName>
        <fullName evidence="2">Uncharacterized protein</fullName>
    </submittedName>
</protein>
<organism evidence="2 3">
    <name type="scientific">Symbiodinium microadriaticum</name>
    <name type="common">Dinoflagellate</name>
    <name type="synonym">Zooxanthella microadriatica</name>
    <dbReference type="NCBI Taxonomy" id="2951"/>
    <lineage>
        <taxon>Eukaryota</taxon>
        <taxon>Sar</taxon>
        <taxon>Alveolata</taxon>
        <taxon>Dinophyceae</taxon>
        <taxon>Suessiales</taxon>
        <taxon>Symbiodiniaceae</taxon>
        <taxon>Symbiodinium</taxon>
    </lineage>
</organism>
<reference evidence="2 3" key="1">
    <citation type="submission" date="2016-02" db="EMBL/GenBank/DDBJ databases">
        <title>Genome analysis of coral dinoflagellate symbionts highlights evolutionary adaptations to a symbiotic lifestyle.</title>
        <authorList>
            <person name="Aranda M."/>
            <person name="Li Y."/>
            <person name="Liew Y.J."/>
            <person name="Baumgarten S."/>
            <person name="Simakov O."/>
            <person name="Wilson M."/>
            <person name="Piel J."/>
            <person name="Ashoor H."/>
            <person name="Bougouffa S."/>
            <person name="Bajic V.B."/>
            <person name="Ryu T."/>
            <person name="Ravasi T."/>
            <person name="Bayer T."/>
            <person name="Micklem G."/>
            <person name="Kim H."/>
            <person name="Bhak J."/>
            <person name="Lajeunesse T.C."/>
            <person name="Voolstra C.R."/>
        </authorList>
    </citation>
    <scope>NUCLEOTIDE SEQUENCE [LARGE SCALE GENOMIC DNA]</scope>
    <source>
        <strain evidence="2 3">CCMP2467</strain>
    </source>
</reference>
<dbReference type="Proteomes" id="UP000186817">
    <property type="component" value="Unassembled WGS sequence"/>
</dbReference>
<accession>A0A1Q9DLS8</accession>
<gene>
    <name evidence="2" type="ORF">AK812_SmicGene21679</name>
</gene>
<dbReference type="AlphaFoldDB" id="A0A1Q9DLS8"/>
<dbReference type="EMBL" id="LSRX01000479">
    <property type="protein sequence ID" value="OLP96118.1"/>
    <property type="molecule type" value="Genomic_DNA"/>
</dbReference>
<comment type="caution">
    <text evidence="2">The sequence shown here is derived from an EMBL/GenBank/DDBJ whole genome shotgun (WGS) entry which is preliminary data.</text>
</comment>
<evidence type="ECO:0000313" key="3">
    <source>
        <dbReference type="Proteomes" id="UP000186817"/>
    </source>
</evidence>